<evidence type="ECO:0000313" key="1">
    <source>
        <dbReference type="EMBL" id="MBB3727212.1"/>
    </source>
</evidence>
<accession>A0A7W5UYU9</accession>
<sequence>MLIFHAMLGGVAPFTPTSVSLCRLFRGRP</sequence>
<evidence type="ECO:0000313" key="2">
    <source>
        <dbReference type="Proteomes" id="UP000579945"/>
    </source>
</evidence>
<protein>
    <submittedName>
        <fullName evidence="1">Uncharacterized protein</fullName>
    </submittedName>
</protein>
<dbReference type="EMBL" id="JACIBV010000001">
    <property type="protein sequence ID" value="MBB3727212.1"/>
    <property type="molecule type" value="Genomic_DNA"/>
</dbReference>
<gene>
    <name evidence="1" type="ORF">FHR33_003072</name>
</gene>
<reference evidence="1 2" key="1">
    <citation type="submission" date="2020-08" db="EMBL/GenBank/DDBJ databases">
        <title>Sequencing the genomes of 1000 actinobacteria strains.</title>
        <authorList>
            <person name="Klenk H.-P."/>
        </authorList>
    </citation>
    <scope>NUCLEOTIDE SEQUENCE [LARGE SCALE GENOMIC DNA]</scope>
    <source>
        <strain evidence="1 2">DSM 44320</strain>
    </source>
</reference>
<proteinExistence type="predicted"/>
<keyword evidence="2" id="KW-1185">Reference proteome</keyword>
<name>A0A7W5UYU9_9ACTN</name>
<organism evidence="1 2">
    <name type="scientific">Nonomuraea dietziae</name>
    <dbReference type="NCBI Taxonomy" id="65515"/>
    <lineage>
        <taxon>Bacteria</taxon>
        <taxon>Bacillati</taxon>
        <taxon>Actinomycetota</taxon>
        <taxon>Actinomycetes</taxon>
        <taxon>Streptosporangiales</taxon>
        <taxon>Streptosporangiaceae</taxon>
        <taxon>Nonomuraea</taxon>
    </lineage>
</organism>
<dbReference type="AlphaFoldDB" id="A0A7W5UYU9"/>
<comment type="caution">
    <text evidence="1">The sequence shown here is derived from an EMBL/GenBank/DDBJ whole genome shotgun (WGS) entry which is preliminary data.</text>
</comment>
<dbReference type="Proteomes" id="UP000579945">
    <property type="component" value="Unassembled WGS sequence"/>
</dbReference>